<organism evidence="2 3">
    <name type="scientific">Monilinia vaccinii-corymbosi</name>
    <dbReference type="NCBI Taxonomy" id="61207"/>
    <lineage>
        <taxon>Eukaryota</taxon>
        <taxon>Fungi</taxon>
        <taxon>Dikarya</taxon>
        <taxon>Ascomycota</taxon>
        <taxon>Pezizomycotina</taxon>
        <taxon>Leotiomycetes</taxon>
        <taxon>Helotiales</taxon>
        <taxon>Sclerotiniaceae</taxon>
        <taxon>Monilinia</taxon>
    </lineage>
</organism>
<feature type="region of interest" description="Disordered" evidence="1">
    <location>
        <begin position="67"/>
        <end position="168"/>
    </location>
</feature>
<proteinExistence type="predicted"/>
<dbReference type="EMBL" id="CP063406">
    <property type="protein sequence ID" value="QSZ30914.1"/>
    <property type="molecule type" value="Genomic_DNA"/>
</dbReference>
<feature type="compositionally biased region" description="Basic and acidic residues" evidence="1">
    <location>
        <begin position="156"/>
        <end position="168"/>
    </location>
</feature>
<feature type="compositionally biased region" description="Polar residues" evidence="1">
    <location>
        <begin position="204"/>
        <end position="224"/>
    </location>
</feature>
<reference evidence="2" key="1">
    <citation type="submission" date="2020-10" db="EMBL/GenBank/DDBJ databases">
        <title>Genome Sequence of Monilinia vaccinii-corymbosi Sheds Light on Mummy Berry Disease Infection of Blueberry and Mating Type.</title>
        <authorList>
            <person name="Yow A.G."/>
            <person name="Zhang Y."/>
            <person name="Bansal K."/>
            <person name="Eacker S.M."/>
            <person name="Sullivan S."/>
            <person name="Liachko I."/>
            <person name="Cubeta M.A."/>
            <person name="Rollins J.A."/>
            <person name="Ashrafi H."/>
        </authorList>
    </citation>
    <scope>NUCLEOTIDE SEQUENCE</scope>
    <source>
        <strain evidence="2">RL-1</strain>
    </source>
</reference>
<feature type="compositionally biased region" description="Polar residues" evidence="1">
    <location>
        <begin position="254"/>
        <end position="270"/>
    </location>
</feature>
<evidence type="ECO:0000313" key="3">
    <source>
        <dbReference type="Proteomes" id="UP000672032"/>
    </source>
</evidence>
<evidence type="ECO:0000313" key="2">
    <source>
        <dbReference type="EMBL" id="QSZ30914.1"/>
    </source>
</evidence>
<dbReference type="OrthoDB" id="5371646at2759"/>
<feature type="compositionally biased region" description="Polar residues" evidence="1">
    <location>
        <begin position="67"/>
        <end position="76"/>
    </location>
</feature>
<dbReference type="Proteomes" id="UP000672032">
    <property type="component" value="Chromosome 2"/>
</dbReference>
<feature type="region of interest" description="Disordered" evidence="1">
    <location>
        <begin position="204"/>
        <end position="299"/>
    </location>
</feature>
<name>A0A8A3P4C4_9HELO</name>
<gene>
    <name evidence="2" type="ORF">DSL72_000472</name>
</gene>
<feature type="compositionally biased region" description="Basic and acidic residues" evidence="1">
    <location>
        <begin position="283"/>
        <end position="293"/>
    </location>
</feature>
<feature type="region of interest" description="Disordered" evidence="1">
    <location>
        <begin position="312"/>
        <end position="342"/>
    </location>
</feature>
<protein>
    <submittedName>
        <fullName evidence="2">Uncharacterized protein</fullName>
    </submittedName>
</protein>
<evidence type="ECO:0000256" key="1">
    <source>
        <dbReference type="SAM" id="MobiDB-lite"/>
    </source>
</evidence>
<sequence length="342" mass="37318">MEMPFTEQEQRFLLAEVIKTSSIPPEKLLVILNDSNVSPNWMMMQVPQGRNLASCINTFESLAGRNPNNLTPQLSGPTLPPFFPGASPGLQNKRKTASELELKGAGPSRKRRTPGQDNVSAQRSIQPKPAANGSPQLISFASPFMGQAPRKRGRPSKLDLKNRQAEEVARGEILSSLDTSKGSIKSNIAGSGDVSLENLMTATTKATMGQDSEPSTINSPGEQTDPSKKKRGRASSLSSDVPKTGEGSFPGPPSQFSEQIQPQEQFGTHQTFDRSMRAQFQPESREAHMHRDNQGQGMHFNVASNIEARQMHVSGEAPKEQQGTQYKSTAIEGKPMEHKDNQ</sequence>
<accession>A0A8A3P4C4</accession>
<keyword evidence="3" id="KW-1185">Reference proteome</keyword>
<feature type="compositionally biased region" description="Polar residues" evidence="1">
    <location>
        <begin position="115"/>
        <end position="125"/>
    </location>
</feature>
<dbReference type="AlphaFoldDB" id="A0A8A3P4C4"/>